<reference evidence="2" key="1">
    <citation type="journal article" date="2011" name="PLoS Genet.">
        <title>Genomic analysis of the necrotrophic fungal pathogens Sclerotinia sclerotiorum and Botrytis cinerea.</title>
        <authorList>
            <person name="Amselem J."/>
            <person name="Cuomo C.A."/>
            <person name="van Kan J.A."/>
            <person name="Viaud M."/>
            <person name="Benito E.P."/>
            <person name="Couloux A."/>
            <person name="Coutinho P.M."/>
            <person name="de Vries R.P."/>
            <person name="Dyer P.S."/>
            <person name="Fillinger S."/>
            <person name="Fournier E."/>
            <person name="Gout L."/>
            <person name="Hahn M."/>
            <person name="Kohn L."/>
            <person name="Lapalu N."/>
            <person name="Plummer K.M."/>
            <person name="Pradier J.M."/>
            <person name="Quevillon E."/>
            <person name="Sharon A."/>
            <person name="Simon A."/>
            <person name="ten Have A."/>
            <person name="Tudzynski B."/>
            <person name="Tudzynski P."/>
            <person name="Wincker P."/>
            <person name="Andrew M."/>
            <person name="Anthouard V."/>
            <person name="Beever R.E."/>
            <person name="Beffa R."/>
            <person name="Benoit I."/>
            <person name="Bouzid O."/>
            <person name="Brault B."/>
            <person name="Chen Z."/>
            <person name="Choquer M."/>
            <person name="Collemare J."/>
            <person name="Cotton P."/>
            <person name="Danchin E.G."/>
            <person name="Da Silva C."/>
            <person name="Gautier A."/>
            <person name="Giraud C."/>
            <person name="Giraud T."/>
            <person name="Gonzalez C."/>
            <person name="Grossetete S."/>
            <person name="Guldener U."/>
            <person name="Henrissat B."/>
            <person name="Howlett B.J."/>
            <person name="Kodira C."/>
            <person name="Kretschmer M."/>
            <person name="Lappartient A."/>
            <person name="Leroch M."/>
            <person name="Levis C."/>
            <person name="Mauceli E."/>
            <person name="Neuveglise C."/>
            <person name="Oeser B."/>
            <person name="Pearson M."/>
            <person name="Poulain J."/>
            <person name="Poussereau N."/>
            <person name="Quesneville H."/>
            <person name="Rascle C."/>
            <person name="Schumacher J."/>
            <person name="Segurens B."/>
            <person name="Sexton A."/>
            <person name="Silva E."/>
            <person name="Sirven C."/>
            <person name="Soanes D.M."/>
            <person name="Talbot N.J."/>
            <person name="Templeton M."/>
            <person name="Yandava C."/>
            <person name="Yarden O."/>
            <person name="Zeng Q."/>
            <person name="Rollins J.A."/>
            <person name="Lebrun M.H."/>
            <person name="Dickman M."/>
        </authorList>
    </citation>
    <scope>NUCLEOTIDE SEQUENCE [LARGE SCALE GENOMIC DNA]</scope>
    <source>
        <strain evidence="2">T4</strain>
    </source>
</reference>
<accession>G2YA77</accession>
<dbReference type="AlphaFoldDB" id="G2YA77"/>
<proteinExistence type="predicted"/>
<dbReference type="Proteomes" id="UP000008177">
    <property type="component" value="Unplaced contigs"/>
</dbReference>
<dbReference type="InParanoid" id="G2YA77"/>
<sequence length="54" mass="6210">MDTKINDFYQFFLCLVWTHSTLCYSDARRDILPAATARHELITVLCLTVSSELS</sequence>
<dbReference type="HOGENOM" id="CLU_3050069_0_0_1"/>
<gene>
    <name evidence="1" type="ORF">BofuT4_uP028240.1</name>
</gene>
<name>G2YA77_BOTF4</name>
<evidence type="ECO:0000313" key="2">
    <source>
        <dbReference type="Proteomes" id="UP000008177"/>
    </source>
</evidence>
<dbReference type="EMBL" id="FQ790302">
    <property type="protein sequence ID" value="CCD49454.1"/>
    <property type="molecule type" value="Genomic_DNA"/>
</dbReference>
<evidence type="ECO:0000313" key="1">
    <source>
        <dbReference type="EMBL" id="CCD49454.1"/>
    </source>
</evidence>
<protein>
    <submittedName>
        <fullName evidence="1">Uncharacterized protein</fullName>
    </submittedName>
</protein>
<organism evidence="1 2">
    <name type="scientific">Botryotinia fuckeliana (strain T4)</name>
    <name type="common">Noble rot fungus</name>
    <name type="synonym">Botrytis cinerea</name>
    <dbReference type="NCBI Taxonomy" id="999810"/>
    <lineage>
        <taxon>Eukaryota</taxon>
        <taxon>Fungi</taxon>
        <taxon>Dikarya</taxon>
        <taxon>Ascomycota</taxon>
        <taxon>Pezizomycotina</taxon>
        <taxon>Leotiomycetes</taxon>
        <taxon>Helotiales</taxon>
        <taxon>Sclerotiniaceae</taxon>
        <taxon>Botrytis</taxon>
    </lineage>
</organism>